<proteinExistence type="predicted"/>
<feature type="non-terminal residue" evidence="1">
    <location>
        <position position="1"/>
    </location>
</feature>
<evidence type="ECO:0000313" key="1">
    <source>
        <dbReference type="EMBL" id="KTF07835.1"/>
    </source>
</evidence>
<sequence>LGFTTEEEHTVSVAIVWRSAISAYSEVYGKTPCTAYIR</sequence>
<dbReference type="AlphaFoldDB" id="A0A1B6NWJ9"/>
<reference evidence="1" key="1">
    <citation type="submission" date="2013-11" db="EMBL/GenBank/DDBJ databases">
        <title>Microbial diversity, functional groups and degradation webs in Northern and Southern Mediterranean and Red Sea marine crude oil polluted sites.</title>
        <authorList>
            <person name="Daffonchio D."/>
            <person name="Mapelli F."/>
            <person name="Ferrer M."/>
            <person name="Richter M."/>
            <person name="Cherif A."/>
            <person name="Malkawi H.I."/>
            <person name="Yakimov M.M."/>
            <person name="Abdel-Fattah Y.R."/>
            <person name="Blaghen M."/>
            <person name="Golyshin P.N."/>
            <person name="Kalogerakis N."/>
            <person name="Boon N."/>
            <person name="Magagnini M."/>
            <person name="Fava F."/>
        </authorList>
    </citation>
    <scope>NUCLEOTIDE SEQUENCE</scope>
</reference>
<name>A0A1B6NWJ9_9ZZZZ</name>
<protein>
    <submittedName>
        <fullName evidence="1">Uncharacterized protein</fullName>
    </submittedName>
</protein>
<organism evidence="1">
    <name type="scientific">marine sediment metagenome</name>
    <dbReference type="NCBI Taxonomy" id="412755"/>
    <lineage>
        <taxon>unclassified sequences</taxon>
        <taxon>metagenomes</taxon>
        <taxon>ecological metagenomes</taxon>
    </lineage>
</organism>
<dbReference type="EMBL" id="AYSL01000311">
    <property type="protein sequence ID" value="KTF07835.1"/>
    <property type="molecule type" value="Genomic_DNA"/>
</dbReference>
<gene>
    <name evidence="1" type="ORF">MGSAQ_000669</name>
</gene>
<accession>A0A1B6NWJ9</accession>
<comment type="caution">
    <text evidence="1">The sequence shown here is derived from an EMBL/GenBank/DDBJ whole genome shotgun (WGS) entry which is preliminary data.</text>
</comment>